<comment type="caution">
    <text evidence="2">The sequence shown here is derived from an EMBL/GenBank/DDBJ whole genome shotgun (WGS) entry which is preliminary data.</text>
</comment>
<reference evidence="2 3" key="1">
    <citation type="submission" date="2021-02" db="EMBL/GenBank/DDBJ databases">
        <title>Plant Genome Project.</title>
        <authorList>
            <person name="Zhang R.-G."/>
        </authorList>
    </citation>
    <scope>NUCLEOTIDE SEQUENCE [LARGE SCALE GENOMIC DNA]</scope>
    <source>
        <tissue evidence="2">Leaves</tissue>
    </source>
</reference>
<dbReference type="EMBL" id="JAFEMO010000014">
    <property type="protein sequence ID" value="KAH7548446.1"/>
    <property type="molecule type" value="Genomic_DNA"/>
</dbReference>
<feature type="region of interest" description="Disordered" evidence="1">
    <location>
        <begin position="27"/>
        <end position="51"/>
    </location>
</feature>
<name>A0ABQ8H538_9ROSI</name>
<proteinExistence type="predicted"/>
<gene>
    <name evidence="2" type="ORF">JRO89_XS14G0131600</name>
</gene>
<sequence>METLHHRQPEESPGLRLCVCACALNNDSSSIPISNPPSSSTRRITRSQTLPVLSTTTAAAFPSQVSD</sequence>
<accession>A0ABQ8H538</accession>
<evidence type="ECO:0000256" key="1">
    <source>
        <dbReference type="SAM" id="MobiDB-lite"/>
    </source>
</evidence>
<evidence type="ECO:0000313" key="3">
    <source>
        <dbReference type="Proteomes" id="UP000827721"/>
    </source>
</evidence>
<dbReference type="Proteomes" id="UP000827721">
    <property type="component" value="Unassembled WGS sequence"/>
</dbReference>
<keyword evidence="3" id="KW-1185">Reference proteome</keyword>
<evidence type="ECO:0000313" key="2">
    <source>
        <dbReference type="EMBL" id="KAH7548446.1"/>
    </source>
</evidence>
<feature type="compositionally biased region" description="Low complexity" evidence="1">
    <location>
        <begin position="27"/>
        <end position="49"/>
    </location>
</feature>
<protein>
    <submittedName>
        <fullName evidence="2">Uncharacterized protein</fullName>
    </submittedName>
</protein>
<organism evidence="2 3">
    <name type="scientific">Xanthoceras sorbifolium</name>
    <dbReference type="NCBI Taxonomy" id="99658"/>
    <lineage>
        <taxon>Eukaryota</taxon>
        <taxon>Viridiplantae</taxon>
        <taxon>Streptophyta</taxon>
        <taxon>Embryophyta</taxon>
        <taxon>Tracheophyta</taxon>
        <taxon>Spermatophyta</taxon>
        <taxon>Magnoliopsida</taxon>
        <taxon>eudicotyledons</taxon>
        <taxon>Gunneridae</taxon>
        <taxon>Pentapetalae</taxon>
        <taxon>rosids</taxon>
        <taxon>malvids</taxon>
        <taxon>Sapindales</taxon>
        <taxon>Sapindaceae</taxon>
        <taxon>Xanthoceroideae</taxon>
        <taxon>Xanthoceras</taxon>
    </lineage>
</organism>